<keyword evidence="2" id="KW-1185">Reference proteome</keyword>
<name>A0AAU9J5T3_9CILI</name>
<proteinExistence type="predicted"/>
<accession>A0AAU9J5T3</accession>
<sequence>MLHCGTINSSEFPKYLCAYAEPGVLLCKLHNNQHFNLCSRSPYEINFKLSKNISALSNTIRNGKIYQILN</sequence>
<protein>
    <submittedName>
        <fullName evidence="1">Uncharacterized protein</fullName>
    </submittedName>
</protein>
<evidence type="ECO:0000313" key="2">
    <source>
        <dbReference type="Proteomes" id="UP001162131"/>
    </source>
</evidence>
<organism evidence="1 2">
    <name type="scientific">Blepharisma stoltei</name>
    <dbReference type="NCBI Taxonomy" id="1481888"/>
    <lineage>
        <taxon>Eukaryota</taxon>
        <taxon>Sar</taxon>
        <taxon>Alveolata</taxon>
        <taxon>Ciliophora</taxon>
        <taxon>Postciliodesmatophora</taxon>
        <taxon>Heterotrichea</taxon>
        <taxon>Heterotrichida</taxon>
        <taxon>Blepharismidae</taxon>
        <taxon>Blepharisma</taxon>
    </lineage>
</organism>
<reference evidence="1" key="1">
    <citation type="submission" date="2021-09" db="EMBL/GenBank/DDBJ databases">
        <authorList>
            <consortium name="AG Swart"/>
            <person name="Singh M."/>
            <person name="Singh A."/>
            <person name="Seah K."/>
            <person name="Emmerich C."/>
        </authorList>
    </citation>
    <scope>NUCLEOTIDE SEQUENCE</scope>
    <source>
        <strain evidence="1">ATCC30299</strain>
    </source>
</reference>
<dbReference type="AlphaFoldDB" id="A0AAU9J5T3"/>
<comment type="caution">
    <text evidence="1">The sequence shown here is derived from an EMBL/GenBank/DDBJ whole genome shotgun (WGS) entry which is preliminary data.</text>
</comment>
<evidence type="ECO:0000313" key="1">
    <source>
        <dbReference type="EMBL" id="CAG9320565.1"/>
    </source>
</evidence>
<dbReference type="Proteomes" id="UP001162131">
    <property type="component" value="Unassembled WGS sequence"/>
</dbReference>
<gene>
    <name evidence="1" type="ORF">BSTOLATCC_MIC26479</name>
</gene>
<dbReference type="EMBL" id="CAJZBQ010000025">
    <property type="protein sequence ID" value="CAG9320565.1"/>
    <property type="molecule type" value="Genomic_DNA"/>
</dbReference>